<dbReference type="eggNOG" id="ENOG502Z9GI">
    <property type="taxonomic scope" value="Bacteria"/>
</dbReference>
<dbReference type="AlphaFoldDB" id="A0A1C7DG68"/>
<reference evidence="4" key="2">
    <citation type="submission" date="2016-07" db="EMBL/GenBank/DDBJ databases">
        <authorList>
            <person name="See-Too W.S."/>
        </authorList>
    </citation>
    <scope>NUCLEOTIDE SEQUENCE [LARGE SCALE GENOMIC DNA]</scope>
    <source>
        <strain evidence="4">DSM 14505</strain>
    </source>
</reference>
<evidence type="ECO:0000313" key="4">
    <source>
        <dbReference type="Proteomes" id="UP000092661"/>
    </source>
</evidence>
<keyword evidence="4" id="KW-1185">Reference proteome</keyword>
<reference evidence="1" key="3">
    <citation type="submission" date="2016-10" db="EMBL/GenBank/DDBJ databases">
        <authorList>
            <person name="See-Too W.S."/>
        </authorList>
    </citation>
    <scope>NUCLEOTIDE SEQUENCE</scope>
    <source>
        <strain evidence="1">DSM 14505</strain>
    </source>
</reference>
<organism evidence="2 3">
    <name type="scientific">Planococcus antarcticus DSM 14505</name>
    <dbReference type="NCBI Taxonomy" id="1185653"/>
    <lineage>
        <taxon>Bacteria</taxon>
        <taxon>Bacillati</taxon>
        <taxon>Bacillota</taxon>
        <taxon>Bacilli</taxon>
        <taxon>Bacillales</taxon>
        <taxon>Caryophanaceae</taxon>
        <taxon>Planococcus</taxon>
    </lineage>
</organism>
<dbReference type="Proteomes" id="UP000092661">
    <property type="component" value="Chromosome"/>
</dbReference>
<accession>A0A1C7DG68</accession>
<evidence type="ECO:0000313" key="3">
    <source>
        <dbReference type="Proteomes" id="UP000004725"/>
    </source>
</evidence>
<protein>
    <submittedName>
        <fullName evidence="2">Uncharacterized protein</fullName>
    </submittedName>
</protein>
<dbReference type="EMBL" id="AJYB01000020">
    <property type="protein sequence ID" value="EIM07168.1"/>
    <property type="molecule type" value="Genomic_DNA"/>
</dbReference>
<name>A0A1C7DG68_9BACL</name>
<proteinExistence type="predicted"/>
<evidence type="ECO:0000313" key="2">
    <source>
        <dbReference type="EMBL" id="EIM07168.1"/>
    </source>
</evidence>
<dbReference type="EMBL" id="CP016534">
    <property type="protein sequence ID" value="ANU10261.1"/>
    <property type="molecule type" value="Genomic_DNA"/>
</dbReference>
<evidence type="ECO:0000313" key="1">
    <source>
        <dbReference type="EMBL" id="ANU10261.1"/>
    </source>
</evidence>
<gene>
    <name evidence="2" type="ORF">A1A1_07217</name>
    <name evidence="1" type="ORF">BBH88_08075</name>
</gene>
<dbReference type="KEGG" id="pana:BBH88_08075"/>
<dbReference type="RefSeq" id="WP_006829447.1">
    <property type="nucleotide sequence ID" value="NZ_AJYB01000020.1"/>
</dbReference>
<reference evidence="2 3" key="1">
    <citation type="journal article" date="2012" name="J. Bacteriol.">
        <title>Genome Sequence of the Antarctic Psychrophile Bacterium Planococcus antarcticus DSM 14505.</title>
        <authorList>
            <person name="Margolles A."/>
            <person name="Gueimonde M."/>
            <person name="Sanchez B."/>
        </authorList>
    </citation>
    <scope>NUCLEOTIDE SEQUENCE [LARGE SCALE GENOMIC DNA]</scope>
    <source>
        <strain evidence="2 3">DSM 14505</strain>
    </source>
</reference>
<sequence>MSLIIFTAVMFLKNEVELYSENNVSLTVEKPTFITLSEPEVTESGSDLTQVYNMTLLGLDVGTYTLVDRSLQNGTSLIFEEIKNTGWIPYTLSMNVNNLEDSRYKSWNPQPVDKLDETKYGSDLTTNPYGVFTAGNGEILIGNVYVSRNLQLGNGDPVQELRHEIAEFTVEESTLSKNLWLPPKHTSQTWLMASQEPLFETEEVEDEWVAFSLQNRLSQLNWLTPEGPYVKLELTDDPRTQLAYGYIEKRTADLTSLEWNETSPSLFFESMILNAQINQQ</sequence>
<dbReference type="Proteomes" id="UP000004725">
    <property type="component" value="Unassembled WGS sequence"/>
</dbReference>